<evidence type="ECO:0000256" key="7">
    <source>
        <dbReference type="ARBA" id="ARBA00023180"/>
    </source>
</evidence>
<evidence type="ECO:0000259" key="13">
    <source>
        <dbReference type="PROSITE" id="PS51846"/>
    </source>
</evidence>
<evidence type="ECO:0000313" key="14">
    <source>
        <dbReference type="EMBL" id="CAI9092303.1"/>
    </source>
</evidence>
<dbReference type="PANTHER" id="PTHR12064">
    <property type="entry name" value="METAL TRANSPORTER CNNM"/>
    <property type="match status" value="1"/>
</dbReference>
<dbReference type="GO" id="GO:0005737">
    <property type="term" value="C:cytoplasm"/>
    <property type="evidence" value="ECO:0007669"/>
    <property type="project" value="TreeGrafter"/>
</dbReference>
<dbReference type="InterPro" id="IPR002550">
    <property type="entry name" value="CNNM"/>
</dbReference>
<evidence type="ECO:0000256" key="8">
    <source>
        <dbReference type="PROSITE-ProRule" id="PRU00703"/>
    </source>
</evidence>
<feature type="transmembrane region" description="Helical" evidence="11">
    <location>
        <begin position="128"/>
        <end position="148"/>
    </location>
</feature>
<keyword evidence="2 9" id="KW-0812">Transmembrane</keyword>
<evidence type="ECO:0000256" key="4">
    <source>
        <dbReference type="ARBA" id="ARBA00022989"/>
    </source>
</evidence>
<dbReference type="SUPFAM" id="SSF54631">
    <property type="entry name" value="CBS-domain pair"/>
    <property type="match status" value="1"/>
</dbReference>
<evidence type="ECO:0000256" key="2">
    <source>
        <dbReference type="ARBA" id="ARBA00022692"/>
    </source>
</evidence>
<feature type="domain" description="CBS" evidence="12">
    <location>
        <begin position="211"/>
        <end position="272"/>
    </location>
</feature>
<gene>
    <name evidence="14" type="ORF">OLC1_LOCUS4003</name>
</gene>
<dbReference type="GO" id="GO:0030026">
    <property type="term" value="P:intracellular manganese ion homeostasis"/>
    <property type="evidence" value="ECO:0007669"/>
    <property type="project" value="TreeGrafter"/>
</dbReference>
<evidence type="ECO:0000256" key="6">
    <source>
        <dbReference type="ARBA" id="ARBA00023136"/>
    </source>
</evidence>
<dbReference type="InterPro" id="IPR000644">
    <property type="entry name" value="CBS_dom"/>
</dbReference>
<dbReference type="CDD" id="cd04590">
    <property type="entry name" value="CBS_pair_CorC_HlyC_assoc"/>
    <property type="match status" value="1"/>
</dbReference>
<evidence type="ECO:0000256" key="1">
    <source>
        <dbReference type="ARBA" id="ARBA00004141"/>
    </source>
</evidence>
<comment type="subcellular location">
    <subcellularLocation>
        <location evidence="1">Membrane</location>
        <topology evidence="1">Multi-pass membrane protein</topology>
    </subcellularLocation>
</comment>
<dbReference type="PANTHER" id="PTHR12064:SF36">
    <property type="entry name" value="DOMAIN-CONTAINING PROTEIN, PUTATIVE, EXPRESSED-RELATED"/>
    <property type="match status" value="1"/>
</dbReference>
<keyword evidence="15" id="KW-1185">Reference proteome</keyword>
<dbReference type="GO" id="GO:0016020">
    <property type="term" value="C:membrane"/>
    <property type="evidence" value="ECO:0007669"/>
    <property type="project" value="UniProtKB-SubCell"/>
</dbReference>
<accession>A0AAV1CBI2</accession>
<dbReference type="Gene3D" id="3.10.580.10">
    <property type="entry name" value="CBS-domain"/>
    <property type="match status" value="2"/>
</dbReference>
<dbReference type="FunFam" id="3.10.580.10:FF:000015">
    <property type="entry name" value="DUF21 domain-containing protein"/>
    <property type="match status" value="1"/>
</dbReference>
<evidence type="ECO:0000256" key="11">
    <source>
        <dbReference type="SAM" id="Phobius"/>
    </source>
</evidence>
<evidence type="ECO:0000256" key="9">
    <source>
        <dbReference type="PROSITE-ProRule" id="PRU01193"/>
    </source>
</evidence>
<name>A0AAV1CBI2_OLDCO</name>
<dbReference type="PROSITE" id="PS51371">
    <property type="entry name" value="CBS"/>
    <property type="match status" value="1"/>
</dbReference>
<dbReference type="EMBL" id="OX459118">
    <property type="protein sequence ID" value="CAI9092303.1"/>
    <property type="molecule type" value="Genomic_DNA"/>
</dbReference>
<feature type="transmembrane region" description="Helical" evidence="11">
    <location>
        <begin position="13"/>
        <end position="40"/>
    </location>
</feature>
<evidence type="ECO:0000313" key="15">
    <source>
        <dbReference type="Proteomes" id="UP001161247"/>
    </source>
</evidence>
<keyword evidence="6 9" id="KW-0472">Membrane</keyword>
<dbReference type="AlphaFoldDB" id="A0AAV1CBI2"/>
<evidence type="ECO:0000256" key="3">
    <source>
        <dbReference type="ARBA" id="ARBA00022737"/>
    </source>
</evidence>
<keyword evidence="7" id="KW-0325">Glycoprotein</keyword>
<feature type="domain" description="CNNM transmembrane" evidence="13">
    <location>
        <begin position="9"/>
        <end position="192"/>
    </location>
</feature>
<dbReference type="Proteomes" id="UP001161247">
    <property type="component" value="Chromosome 1"/>
</dbReference>
<feature type="transmembrane region" description="Helical" evidence="11">
    <location>
        <begin position="98"/>
        <end position="116"/>
    </location>
</feature>
<keyword evidence="5 8" id="KW-0129">CBS domain</keyword>
<proteinExistence type="predicted"/>
<evidence type="ECO:0000256" key="10">
    <source>
        <dbReference type="SAM" id="MobiDB-lite"/>
    </source>
</evidence>
<dbReference type="InterPro" id="IPR045095">
    <property type="entry name" value="ACDP"/>
</dbReference>
<dbReference type="GO" id="GO:0010960">
    <property type="term" value="P:magnesium ion homeostasis"/>
    <property type="evidence" value="ECO:0007669"/>
    <property type="project" value="InterPro"/>
</dbReference>
<protein>
    <submittedName>
        <fullName evidence="14">OLC1v1027502C1</fullName>
    </submittedName>
</protein>
<sequence length="524" mass="57446">MAANDVPCCESMFWVYLFICVGLVAFAGLMSGLTLGLMSLELVDLEVLIKAGQPEDSKNAAKILPLVKKQHLLLCTLLICNSLAMEALPIFLDALLPAWGAVLISVTLILAFGEIIPQAVCSRYGLSIGAKLSPLVRLLVIVVFPLSYPISKLLDSLLGKQHSALLRRAELKTLVDLHGNEAGKGGELTRDETTIISGALDLTEKTAKDAMTPLSRIFALDLNSKLDDNLMNLIISQGHSRVPVYSGTPSNIVGLILIKNLIKCRPEDETPIRNLTIRKIPRVYDSIPLYDMLNQFQKGQSHMAVVVKNKDLCSDAAETENAKSKVDMLRSHLHSINTQAVQEANDVPYGQRKSAHVLESSVPCCRIKVSSPVPSEKIKVNFQVEAIPSPDDEVIGIITMEDVLEELLQEPIYDETDEYVDVHNKIKINMIPAKKYFTRSPGGASALSPNTRSGMMTSPPSSDHQTSVSYNHSPLLRSPVSPYSLSPTERPNLYASPRNYTLNSPIRHAQNLQTGPSFNQVSTF</sequence>
<organism evidence="14 15">
    <name type="scientific">Oldenlandia corymbosa var. corymbosa</name>
    <dbReference type="NCBI Taxonomy" id="529605"/>
    <lineage>
        <taxon>Eukaryota</taxon>
        <taxon>Viridiplantae</taxon>
        <taxon>Streptophyta</taxon>
        <taxon>Embryophyta</taxon>
        <taxon>Tracheophyta</taxon>
        <taxon>Spermatophyta</taxon>
        <taxon>Magnoliopsida</taxon>
        <taxon>eudicotyledons</taxon>
        <taxon>Gunneridae</taxon>
        <taxon>Pentapetalae</taxon>
        <taxon>asterids</taxon>
        <taxon>lamiids</taxon>
        <taxon>Gentianales</taxon>
        <taxon>Rubiaceae</taxon>
        <taxon>Rubioideae</taxon>
        <taxon>Spermacoceae</taxon>
        <taxon>Hedyotis-Oldenlandia complex</taxon>
        <taxon>Oldenlandia</taxon>
    </lineage>
</organism>
<feature type="compositionally biased region" description="Polar residues" evidence="10">
    <location>
        <begin position="447"/>
        <end position="472"/>
    </location>
</feature>
<keyword evidence="3" id="KW-0677">Repeat</keyword>
<dbReference type="InterPro" id="IPR044751">
    <property type="entry name" value="Ion_transp-like_CBS"/>
</dbReference>
<dbReference type="Pfam" id="PF01595">
    <property type="entry name" value="CNNM"/>
    <property type="match status" value="1"/>
</dbReference>
<keyword evidence="4 9" id="KW-1133">Transmembrane helix</keyword>
<dbReference type="InterPro" id="IPR046342">
    <property type="entry name" value="CBS_dom_sf"/>
</dbReference>
<evidence type="ECO:0000256" key="5">
    <source>
        <dbReference type="ARBA" id="ARBA00023122"/>
    </source>
</evidence>
<reference evidence="14" key="1">
    <citation type="submission" date="2023-03" db="EMBL/GenBank/DDBJ databases">
        <authorList>
            <person name="Julca I."/>
        </authorList>
    </citation>
    <scope>NUCLEOTIDE SEQUENCE</scope>
</reference>
<dbReference type="PROSITE" id="PS51846">
    <property type="entry name" value="CNNM"/>
    <property type="match status" value="1"/>
</dbReference>
<feature type="region of interest" description="Disordered" evidence="10">
    <location>
        <begin position="439"/>
        <end position="500"/>
    </location>
</feature>
<evidence type="ECO:0000259" key="12">
    <source>
        <dbReference type="PROSITE" id="PS51371"/>
    </source>
</evidence>